<dbReference type="RefSeq" id="WP_174107081.1">
    <property type="nucleotide sequence ID" value="NZ_CP098735.1"/>
</dbReference>
<evidence type="ECO:0000313" key="1">
    <source>
        <dbReference type="EMBL" id="USE78090.1"/>
    </source>
</evidence>
<organism evidence="1 2">
    <name type="scientific">Cupriavidus gilardii</name>
    <dbReference type="NCBI Taxonomy" id="82541"/>
    <lineage>
        <taxon>Bacteria</taxon>
        <taxon>Pseudomonadati</taxon>
        <taxon>Pseudomonadota</taxon>
        <taxon>Betaproteobacteria</taxon>
        <taxon>Burkholderiales</taxon>
        <taxon>Burkholderiaceae</taxon>
        <taxon>Cupriavidus</taxon>
    </lineage>
</organism>
<gene>
    <name evidence="1" type="ORF">NDR89_03315</name>
</gene>
<dbReference type="EMBL" id="CP098735">
    <property type="protein sequence ID" value="USE78090.1"/>
    <property type="molecule type" value="Genomic_DNA"/>
</dbReference>
<accession>A0ABY4VTL1</accession>
<dbReference type="Proteomes" id="UP001056648">
    <property type="component" value="Chromosome 1"/>
</dbReference>
<evidence type="ECO:0000313" key="2">
    <source>
        <dbReference type="Proteomes" id="UP001056648"/>
    </source>
</evidence>
<sequence length="141" mass="15226">MTNKQTIIALIKSRPGIRTPEIVDETGIENPGNYIVGEIDRGEVLVEKVQSEGVGRPVNAYRINPENPPDETLNPRQRVVKVRGATSGDSAGFSAALSSRGDLRISDGQRTVQLSPEQTSDLIAYLDRINVDQVMKAAGVA</sequence>
<reference evidence="1" key="1">
    <citation type="submission" date="2022-06" db="EMBL/GenBank/DDBJ databases">
        <title>Complete genome sequence and characterization of Cupriavidus gilardii QJ1 isolated from contaminating cells.</title>
        <authorList>
            <person name="Qi J."/>
        </authorList>
    </citation>
    <scope>NUCLEOTIDE SEQUENCE</scope>
    <source>
        <strain evidence="1">QJ1</strain>
    </source>
</reference>
<name>A0ABY4VTL1_9BURK</name>
<protein>
    <submittedName>
        <fullName evidence="1">Uncharacterized protein</fullName>
    </submittedName>
</protein>
<proteinExistence type="predicted"/>
<keyword evidence="2" id="KW-1185">Reference proteome</keyword>